<evidence type="ECO:0000313" key="3">
    <source>
        <dbReference type="EMBL" id="MDF9743994.1"/>
    </source>
</evidence>
<gene>
    <name evidence="3" type="ORF">NDI89_00190</name>
</gene>
<keyword evidence="4" id="KW-1185">Reference proteome</keyword>
<feature type="domain" description="Glycosyltransferase subfamily 4-like N-terminal" evidence="2">
    <location>
        <begin position="15"/>
        <end position="174"/>
    </location>
</feature>
<dbReference type="PANTHER" id="PTHR12526:SF630">
    <property type="entry name" value="GLYCOSYLTRANSFERASE"/>
    <property type="match status" value="1"/>
</dbReference>
<name>A0A9Q4KYN0_9EURY</name>
<dbReference type="InterPro" id="IPR001296">
    <property type="entry name" value="Glyco_trans_1"/>
</dbReference>
<feature type="domain" description="Glycosyl transferase family 1" evidence="1">
    <location>
        <begin position="190"/>
        <end position="356"/>
    </location>
</feature>
<dbReference type="Pfam" id="PF13439">
    <property type="entry name" value="Glyco_transf_4"/>
    <property type="match status" value="1"/>
</dbReference>
<dbReference type="CDD" id="cd03801">
    <property type="entry name" value="GT4_PimA-like"/>
    <property type="match status" value="1"/>
</dbReference>
<dbReference type="PANTHER" id="PTHR12526">
    <property type="entry name" value="GLYCOSYLTRANSFERASE"/>
    <property type="match status" value="1"/>
</dbReference>
<sequence length="380" mass="41979">MATVLYYGTSTQIHSGAAQWMYRLADRMREYGHDTIAVVPGTDGIAAWYAEAGIPTYVLEGDPISRRPAIDQLQYPFRVLENVRRLRRLIRTESVDLVHVNELRYPSALLAGTTSQSRTIGHVRMCLNPYHLRKAFGAMGAHLSDRVVCVSHRTADVMFRTVGYESNIEVLHDGLPSPDRFSDLPAGTAFRSEFGIDEDAPLAVCVSKLIRDKGQDRLLDAARRLRDEDLEFAVVGGTVEGHEAYARALERRVRELENVTLTGFYEDLPEVLGAADVLVHLPRHEDPFPGVVLEGMAAGLPVIGSQSGGIPEQIDDGETGYLVAKTGDIGTVVERLRDLAGDSTLRDRLGREARRRSAARFDPEAYFDEIDGLYTELAGG</sequence>
<organism evidence="3 4">
    <name type="scientific">Natrinema salsiterrestre</name>
    <dbReference type="NCBI Taxonomy" id="2950540"/>
    <lineage>
        <taxon>Archaea</taxon>
        <taxon>Methanobacteriati</taxon>
        <taxon>Methanobacteriota</taxon>
        <taxon>Stenosarchaea group</taxon>
        <taxon>Halobacteria</taxon>
        <taxon>Halobacteriales</taxon>
        <taxon>Natrialbaceae</taxon>
        <taxon>Natrinema</taxon>
    </lineage>
</organism>
<dbReference type="SUPFAM" id="SSF53756">
    <property type="entry name" value="UDP-Glycosyltransferase/glycogen phosphorylase"/>
    <property type="match status" value="1"/>
</dbReference>
<dbReference type="Proteomes" id="UP001154061">
    <property type="component" value="Unassembled WGS sequence"/>
</dbReference>
<proteinExistence type="predicted"/>
<evidence type="ECO:0000313" key="4">
    <source>
        <dbReference type="Proteomes" id="UP001154061"/>
    </source>
</evidence>
<dbReference type="RefSeq" id="WP_277519440.1">
    <property type="nucleotide sequence ID" value="NZ_JAMQOT010000001.1"/>
</dbReference>
<dbReference type="EMBL" id="JAMQOT010000001">
    <property type="protein sequence ID" value="MDF9743994.1"/>
    <property type="molecule type" value="Genomic_DNA"/>
</dbReference>
<protein>
    <submittedName>
        <fullName evidence="3">Glycosyltransferase family 4 protein</fullName>
    </submittedName>
</protein>
<comment type="caution">
    <text evidence="3">The sequence shown here is derived from an EMBL/GenBank/DDBJ whole genome shotgun (WGS) entry which is preliminary data.</text>
</comment>
<reference evidence="3" key="1">
    <citation type="submission" date="2022-06" db="EMBL/GenBank/DDBJ databases">
        <title>Natrinema sp. a new haloarchaeum isolate from saline soil.</title>
        <authorList>
            <person name="Strakova D."/>
            <person name="Galisteo C."/>
            <person name="Sanchez-Porro C."/>
            <person name="Ventosa A."/>
        </authorList>
    </citation>
    <scope>NUCLEOTIDE SEQUENCE</scope>
    <source>
        <strain evidence="3">S1CR25-10</strain>
    </source>
</reference>
<accession>A0A9Q4KYN0</accession>
<dbReference type="AlphaFoldDB" id="A0A9Q4KYN0"/>
<evidence type="ECO:0000259" key="2">
    <source>
        <dbReference type="Pfam" id="PF13439"/>
    </source>
</evidence>
<dbReference type="Gene3D" id="3.40.50.2000">
    <property type="entry name" value="Glycogen Phosphorylase B"/>
    <property type="match status" value="2"/>
</dbReference>
<evidence type="ECO:0000259" key="1">
    <source>
        <dbReference type="Pfam" id="PF00534"/>
    </source>
</evidence>
<dbReference type="InterPro" id="IPR028098">
    <property type="entry name" value="Glyco_trans_4-like_N"/>
</dbReference>
<dbReference type="GO" id="GO:0016757">
    <property type="term" value="F:glycosyltransferase activity"/>
    <property type="evidence" value="ECO:0007669"/>
    <property type="project" value="InterPro"/>
</dbReference>
<dbReference type="Pfam" id="PF00534">
    <property type="entry name" value="Glycos_transf_1"/>
    <property type="match status" value="1"/>
</dbReference>